<comment type="caution">
    <text evidence="13">The sequence shown here is derived from an EMBL/GenBank/DDBJ whole genome shotgun (WGS) entry which is preliminary data.</text>
</comment>
<evidence type="ECO:0000256" key="6">
    <source>
        <dbReference type="ARBA" id="ARBA00022857"/>
    </source>
</evidence>
<keyword evidence="7 10" id="KW-0560">Oxidoreductase</keyword>
<evidence type="ECO:0000256" key="3">
    <source>
        <dbReference type="ARBA" id="ARBA00013014"/>
    </source>
</evidence>
<dbReference type="GO" id="GO:0050661">
    <property type="term" value="F:NADP binding"/>
    <property type="evidence" value="ECO:0007669"/>
    <property type="project" value="TreeGrafter"/>
</dbReference>
<dbReference type="InterPro" id="IPR013752">
    <property type="entry name" value="KPA_reductase"/>
</dbReference>
<evidence type="ECO:0000256" key="10">
    <source>
        <dbReference type="RuleBase" id="RU362068"/>
    </source>
</evidence>
<accession>A0AAW7XH25</accession>
<sequence length="304" mass="33911">MQWHILGAGAIGCLWAHCLIKAKQDVRIILRNEAHLHTYKATSGLHYTAMDARKSHSFPQAELPNDAAPITRLFITTKAFSTQDAIDSIRHRLVDNAHIVLLQNGMGQHEQVCNQLPHCHVWGASSTDGAYLTSPFHVTRAGKGETIIGLLSRYNKLSDFPLLLPEKMDDLTVHLTQNISLYLWRKLAINAAINPLTALLDCRNGALSSVPAYRQKVSIICKEIEAIAESLHQPLFEDSLEKHVFSVAELTANNFSSMHQDVTHKRKTEIDYINGFIQAQSALKGLNTPFNKQLITSIQAKLHS</sequence>
<evidence type="ECO:0000256" key="1">
    <source>
        <dbReference type="ARBA" id="ARBA00004994"/>
    </source>
</evidence>
<dbReference type="SUPFAM" id="SSF51735">
    <property type="entry name" value="NAD(P)-binding Rossmann-fold domains"/>
    <property type="match status" value="1"/>
</dbReference>
<keyword evidence="5 10" id="KW-0566">Pantothenate biosynthesis</keyword>
<evidence type="ECO:0000256" key="4">
    <source>
        <dbReference type="ARBA" id="ARBA00019465"/>
    </source>
</evidence>
<dbReference type="Pfam" id="PF02558">
    <property type="entry name" value="ApbA"/>
    <property type="match status" value="1"/>
</dbReference>
<evidence type="ECO:0000259" key="12">
    <source>
        <dbReference type="Pfam" id="PF08546"/>
    </source>
</evidence>
<dbReference type="NCBIfam" id="TIGR00745">
    <property type="entry name" value="apbA_panE"/>
    <property type="match status" value="1"/>
</dbReference>
<dbReference type="GO" id="GO:0008677">
    <property type="term" value="F:2-dehydropantoate 2-reductase activity"/>
    <property type="evidence" value="ECO:0007669"/>
    <property type="project" value="UniProtKB-EC"/>
</dbReference>
<comment type="similarity">
    <text evidence="2 10">Belongs to the ketopantoate reductase family.</text>
</comment>
<evidence type="ECO:0000259" key="11">
    <source>
        <dbReference type="Pfam" id="PF02558"/>
    </source>
</evidence>
<protein>
    <recommendedName>
        <fullName evidence="4 10">2-dehydropantoate 2-reductase</fullName>
        <ecNumber evidence="3 10">1.1.1.169</ecNumber>
    </recommendedName>
    <alternativeName>
        <fullName evidence="8 10">Ketopantoate reductase</fullName>
    </alternativeName>
</protein>
<evidence type="ECO:0000256" key="7">
    <source>
        <dbReference type="ARBA" id="ARBA00023002"/>
    </source>
</evidence>
<dbReference type="PANTHER" id="PTHR43765:SF2">
    <property type="entry name" value="2-DEHYDROPANTOATE 2-REDUCTASE"/>
    <property type="match status" value="1"/>
</dbReference>
<dbReference type="Gene3D" id="3.40.50.720">
    <property type="entry name" value="NAD(P)-binding Rossmann-like Domain"/>
    <property type="match status" value="1"/>
</dbReference>
<name>A0AAW7XH25_9GAMM</name>
<evidence type="ECO:0000313" key="13">
    <source>
        <dbReference type="EMBL" id="MDO6452688.1"/>
    </source>
</evidence>
<evidence type="ECO:0000256" key="5">
    <source>
        <dbReference type="ARBA" id="ARBA00022655"/>
    </source>
</evidence>
<comment type="pathway">
    <text evidence="1 10">Cofactor biosynthesis; (R)-pantothenate biosynthesis; (R)-pantoate from 3-methyl-2-oxobutanoate: step 2/2.</text>
</comment>
<dbReference type="Proteomes" id="UP001169862">
    <property type="component" value="Unassembled WGS sequence"/>
</dbReference>
<keyword evidence="6 10" id="KW-0521">NADP</keyword>
<evidence type="ECO:0000256" key="2">
    <source>
        <dbReference type="ARBA" id="ARBA00007870"/>
    </source>
</evidence>
<comment type="function">
    <text evidence="10">Catalyzes the NADPH-dependent reduction of ketopantoate into pantoic acid.</text>
</comment>
<dbReference type="InterPro" id="IPR013332">
    <property type="entry name" value="KPR_N"/>
</dbReference>
<comment type="catalytic activity">
    <reaction evidence="9 10">
        <text>(R)-pantoate + NADP(+) = 2-dehydropantoate + NADPH + H(+)</text>
        <dbReference type="Rhea" id="RHEA:16233"/>
        <dbReference type="ChEBI" id="CHEBI:11561"/>
        <dbReference type="ChEBI" id="CHEBI:15378"/>
        <dbReference type="ChEBI" id="CHEBI:15980"/>
        <dbReference type="ChEBI" id="CHEBI:57783"/>
        <dbReference type="ChEBI" id="CHEBI:58349"/>
        <dbReference type="EC" id="1.1.1.169"/>
    </reaction>
</comment>
<dbReference type="PANTHER" id="PTHR43765">
    <property type="entry name" value="2-DEHYDROPANTOATE 2-REDUCTASE-RELATED"/>
    <property type="match status" value="1"/>
</dbReference>
<feature type="domain" description="Ketopantoate reductase N-terminal" evidence="11">
    <location>
        <begin position="3"/>
        <end position="151"/>
    </location>
</feature>
<proteinExistence type="inferred from homology"/>
<dbReference type="EMBL" id="JAUOPG010000002">
    <property type="protein sequence ID" value="MDO6452688.1"/>
    <property type="molecule type" value="Genomic_DNA"/>
</dbReference>
<dbReference type="SUPFAM" id="SSF48179">
    <property type="entry name" value="6-phosphogluconate dehydrogenase C-terminal domain-like"/>
    <property type="match status" value="1"/>
</dbReference>
<organism evidence="13 14">
    <name type="scientific">Neptunomonas phycophila</name>
    <dbReference type="NCBI Taxonomy" id="1572645"/>
    <lineage>
        <taxon>Bacteria</taxon>
        <taxon>Pseudomonadati</taxon>
        <taxon>Pseudomonadota</taxon>
        <taxon>Gammaproteobacteria</taxon>
        <taxon>Oceanospirillales</taxon>
        <taxon>Oceanospirillaceae</taxon>
        <taxon>Neptunomonas</taxon>
    </lineage>
</organism>
<dbReference type="AlphaFoldDB" id="A0AAW7XH25"/>
<dbReference type="GO" id="GO:0015940">
    <property type="term" value="P:pantothenate biosynthetic process"/>
    <property type="evidence" value="ECO:0007669"/>
    <property type="project" value="UniProtKB-KW"/>
</dbReference>
<reference evidence="13" key="1">
    <citation type="submission" date="2023-07" db="EMBL/GenBank/DDBJ databases">
        <title>Genome content predicts the carbon catabolic preferences of heterotrophic bacteria.</title>
        <authorList>
            <person name="Gralka M."/>
        </authorList>
    </citation>
    <scope>NUCLEOTIDE SEQUENCE</scope>
    <source>
        <strain evidence="13">I2M16</strain>
    </source>
</reference>
<dbReference type="GO" id="GO:0005737">
    <property type="term" value="C:cytoplasm"/>
    <property type="evidence" value="ECO:0007669"/>
    <property type="project" value="TreeGrafter"/>
</dbReference>
<feature type="domain" description="Ketopantoate reductase C-terminal" evidence="12">
    <location>
        <begin position="178"/>
        <end position="301"/>
    </location>
</feature>
<dbReference type="InterPro" id="IPR003710">
    <property type="entry name" value="ApbA"/>
</dbReference>
<dbReference type="RefSeq" id="WP_303548712.1">
    <property type="nucleotide sequence ID" value="NZ_JAUOPG010000002.1"/>
</dbReference>
<dbReference type="InterPro" id="IPR013328">
    <property type="entry name" value="6PGD_dom2"/>
</dbReference>
<dbReference type="InterPro" id="IPR050838">
    <property type="entry name" value="Ketopantoate_reductase"/>
</dbReference>
<dbReference type="Pfam" id="PF08546">
    <property type="entry name" value="ApbA_C"/>
    <property type="match status" value="1"/>
</dbReference>
<dbReference type="InterPro" id="IPR036291">
    <property type="entry name" value="NAD(P)-bd_dom_sf"/>
</dbReference>
<dbReference type="Gene3D" id="1.10.1040.10">
    <property type="entry name" value="N-(1-d-carboxylethyl)-l-norvaline Dehydrogenase, domain 2"/>
    <property type="match status" value="1"/>
</dbReference>
<evidence type="ECO:0000256" key="8">
    <source>
        <dbReference type="ARBA" id="ARBA00032024"/>
    </source>
</evidence>
<gene>
    <name evidence="13" type="ORF">Q4490_03835</name>
</gene>
<evidence type="ECO:0000313" key="14">
    <source>
        <dbReference type="Proteomes" id="UP001169862"/>
    </source>
</evidence>
<dbReference type="InterPro" id="IPR008927">
    <property type="entry name" value="6-PGluconate_DH-like_C_sf"/>
</dbReference>
<evidence type="ECO:0000256" key="9">
    <source>
        <dbReference type="ARBA" id="ARBA00048793"/>
    </source>
</evidence>
<dbReference type="EC" id="1.1.1.169" evidence="3 10"/>